<keyword evidence="6" id="KW-1015">Disulfide bond</keyword>
<dbReference type="InterPro" id="IPR050127">
    <property type="entry name" value="Serine_Proteases_S1"/>
</dbReference>
<comment type="catalytic activity">
    <reaction evidence="7">
        <text>Preferential cleavage: Arg-|-Xaa, Lys-|-Xaa.</text>
        <dbReference type="EC" id="3.4.21.4"/>
    </reaction>
</comment>
<evidence type="ECO:0000256" key="5">
    <source>
        <dbReference type="ARBA" id="ARBA00022825"/>
    </source>
</evidence>
<dbReference type="PROSITE" id="PS50240">
    <property type="entry name" value="TRYPSIN_DOM"/>
    <property type="match status" value="1"/>
</dbReference>
<evidence type="ECO:0000313" key="11">
    <source>
        <dbReference type="RefSeq" id="XP_045574631.1"/>
    </source>
</evidence>
<keyword evidence="2" id="KW-0964">Secreted</keyword>
<dbReference type="EC" id="3.4.21.4" evidence="8"/>
<dbReference type="PANTHER" id="PTHR24264">
    <property type="entry name" value="TRYPSIN-RELATED"/>
    <property type="match status" value="1"/>
</dbReference>
<keyword evidence="5" id="KW-0720">Serine protease</keyword>
<evidence type="ECO:0000259" key="9">
    <source>
        <dbReference type="PROSITE" id="PS50240"/>
    </source>
</evidence>
<proteinExistence type="predicted"/>
<keyword evidence="10" id="KW-1185">Reference proteome</keyword>
<dbReference type="GeneID" id="106605578"/>
<dbReference type="Gene3D" id="2.40.10.10">
    <property type="entry name" value="Trypsin-like serine proteases"/>
    <property type="match status" value="1"/>
</dbReference>
<evidence type="ECO:0000256" key="1">
    <source>
        <dbReference type="ARBA" id="ARBA00004239"/>
    </source>
</evidence>
<dbReference type="PANTHER" id="PTHR24264:SF15">
    <property type="entry name" value="RIKEN CDNA 2210010C04 GENE"/>
    <property type="match status" value="1"/>
</dbReference>
<evidence type="ECO:0000313" key="10">
    <source>
        <dbReference type="Proteomes" id="UP001652741"/>
    </source>
</evidence>
<dbReference type="InterPro" id="IPR043504">
    <property type="entry name" value="Peptidase_S1_PA_chymotrypsin"/>
</dbReference>
<evidence type="ECO:0000256" key="3">
    <source>
        <dbReference type="ARBA" id="ARBA00022670"/>
    </source>
</evidence>
<dbReference type="InterPro" id="IPR001254">
    <property type="entry name" value="Trypsin_dom"/>
</dbReference>
<evidence type="ECO:0000256" key="2">
    <source>
        <dbReference type="ARBA" id="ARBA00022525"/>
    </source>
</evidence>
<dbReference type="Proteomes" id="UP001652741">
    <property type="component" value="Chromosome ssa05"/>
</dbReference>
<evidence type="ECO:0000256" key="4">
    <source>
        <dbReference type="ARBA" id="ARBA00022801"/>
    </source>
</evidence>
<dbReference type="InterPro" id="IPR033116">
    <property type="entry name" value="TRYPSIN_SER"/>
</dbReference>
<reference evidence="11" key="1">
    <citation type="submission" date="2025-08" db="UniProtKB">
        <authorList>
            <consortium name="RefSeq"/>
        </authorList>
    </citation>
    <scope>IDENTIFICATION</scope>
</reference>
<protein>
    <recommendedName>
        <fullName evidence="8">trypsin</fullName>
        <ecNumber evidence="8">3.4.21.4</ecNumber>
    </recommendedName>
</protein>
<dbReference type="SUPFAM" id="SSF50494">
    <property type="entry name" value="Trypsin-like serine proteases"/>
    <property type="match status" value="1"/>
</dbReference>
<dbReference type="RefSeq" id="XP_045574631.1">
    <property type="nucleotide sequence ID" value="XM_045718675.1"/>
</dbReference>
<evidence type="ECO:0000256" key="8">
    <source>
        <dbReference type="ARBA" id="ARBA00038868"/>
    </source>
</evidence>
<sequence length="92" mass="9792">MFDILAFYPNPLFCLDLPILSSSSCNSTYPGQITSNMFCTGFMEGGKDSCQGDSGGPVVGSCRVLYPGVTAVTQRNKPGVYTSWISSTMSSN</sequence>
<gene>
    <name evidence="11" type="primary">LOC106605578</name>
</gene>
<keyword evidence="3" id="KW-0645">Protease</keyword>
<accession>A0ABM3EUB6</accession>
<organism evidence="10 11">
    <name type="scientific">Salmo salar</name>
    <name type="common">Atlantic salmon</name>
    <dbReference type="NCBI Taxonomy" id="8030"/>
    <lineage>
        <taxon>Eukaryota</taxon>
        <taxon>Metazoa</taxon>
        <taxon>Chordata</taxon>
        <taxon>Craniata</taxon>
        <taxon>Vertebrata</taxon>
        <taxon>Euteleostomi</taxon>
        <taxon>Actinopterygii</taxon>
        <taxon>Neopterygii</taxon>
        <taxon>Teleostei</taxon>
        <taxon>Protacanthopterygii</taxon>
        <taxon>Salmoniformes</taxon>
        <taxon>Salmonidae</taxon>
        <taxon>Salmoninae</taxon>
        <taxon>Salmo</taxon>
    </lineage>
</organism>
<dbReference type="PROSITE" id="PS00135">
    <property type="entry name" value="TRYPSIN_SER"/>
    <property type="match status" value="1"/>
</dbReference>
<evidence type="ECO:0000256" key="6">
    <source>
        <dbReference type="ARBA" id="ARBA00023157"/>
    </source>
</evidence>
<dbReference type="Pfam" id="PF00089">
    <property type="entry name" value="Trypsin"/>
    <property type="match status" value="1"/>
</dbReference>
<feature type="domain" description="Peptidase S1" evidence="9">
    <location>
        <begin position="1"/>
        <end position="90"/>
    </location>
</feature>
<evidence type="ECO:0000256" key="7">
    <source>
        <dbReference type="ARBA" id="ARBA00036320"/>
    </source>
</evidence>
<dbReference type="InterPro" id="IPR009003">
    <property type="entry name" value="Peptidase_S1_PA"/>
</dbReference>
<comment type="subcellular location">
    <subcellularLocation>
        <location evidence="1">Secreted</location>
        <location evidence="1">Extracellular space</location>
    </subcellularLocation>
</comment>
<name>A0ABM3EUB6_SALSA</name>
<keyword evidence="4" id="KW-0378">Hydrolase</keyword>